<evidence type="ECO:0000313" key="7">
    <source>
        <dbReference type="Proteomes" id="UP000285146"/>
    </source>
</evidence>
<dbReference type="OrthoDB" id="5584477at2759"/>
<dbReference type="Gene3D" id="1.10.510.10">
    <property type="entry name" value="Transferase(Phosphotransferase) domain 1"/>
    <property type="match status" value="1"/>
</dbReference>
<accession>A0A423WSR9</accession>
<sequence length="716" mass="80457">MSDMIGLPAARLLPSCGRGENLISDLVTLQYSFSSENFDSDCIQPLFRVILANETDNEIWTQVYNVITESTPPPKLLKRTIASFQTQTTVVASSGPSVNNDELRRDIDNVIRGELGVIYTGIPRFHDTFFGHVAELEEVSNKVFDQCQEGPAPLFKKGHGWTGWPQEAKEAAVLDWFADITKKLATFATDLKTSLIPQRRPLARPTKQFSSSSAGSKLDIGFVDHLSAKSDTRCHWSRILVPGELKSNPEADKPAQTPLDLGRYIREVMSAQPTRRFVLSFTLYGSVIRVWEFDRFGAIASEQFDINKDGKQFVLTILGFLCMSKERLGFDPTIQKEKGEQFTDIQRDGTTERLIIERLISHSYCIVGRATTCWKAHTEGSGIPLVIKDSWQYSERCEEGELLRKVAEKNVVNVARYHHHETVRVGGQIDQVQENIRRNLDITDAERIESRTPVASPTASTTGTSQQYRSGDSIASSLKQMSSQLDSALPASKRARSRSQSKPTEPPSDRVHRRVIVRDYGEPIYLASSPSALLDALGGCITGHESLYQAGFLHRDISINNLMINEDINDHSSWRSFLIDLDLAIETSQSVASGATGRAGTKVFMAIGVLQAEQHSFMHDLESFFWVLFWICIHYDGPGKGRVVADFEQWNYMTMDMLALIKAGTVADRPTITRMMTDNFTSYFEPLIPCVTKLWEVTFPSEATFYRYTKKRETQA</sequence>
<dbReference type="PROSITE" id="PS00109">
    <property type="entry name" value="PROTEIN_KINASE_TYR"/>
    <property type="match status" value="1"/>
</dbReference>
<evidence type="ECO:0000256" key="4">
    <source>
        <dbReference type="SAM" id="MobiDB-lite"/>
    </source>
</evidence>
<evidence type="ECO:0000256" key="3">
    <source>
        <dbReference type="ARBA" id="ARBA00048679"/>
    </source>
</evidence>
<protein>
    <recommendedName>
        <fullName evidence="1">non-specific serine/threonine protein kinase</fullName>
        <ecNumber evidence="1">2.7.11.1</ecNumber>
    </recommendedName>
</protein>
<dbReference type="AlphaFoldDB" id="A0A423WSR9"/>
<gene>
    <name evidence="6" type="ORF">VPNG_07510</name>
</gene>
<keyword evidence="7" id="KW-1185">Reference proteome</keyword>
<dbReference type="EC" id="2.7.11.1" evidence="1"/>
<comment type="caution">
    <text evidence="6">The sequence shown here is derived from an EMBL/GenBank/DDBJ whole genome shotgun (WGS) entry which is preliminary data.</text>
</comment>
<dbReference type="STRING" id="1230097.A0A423WSR9"/>
<dbReference type="PANTHER" id="PTHR38248:SF2">
    <property type="entry name" value="FUNK1 11"/>
    <property type="match status" value="1"/>
</dbReference>
<feature type="region of interest" description="Disordered" evidence="4">
    <location>
        <begin position="443"/>
        <end position="514"/>
    </location>
</feature>
<dbReference type="InParanoid" id="A0A423WSR9"/>
<evidence type="ECO:0000313" key="6">
    <source>
        <dbReference type="EMBL" id="ROW06356.1"/>
    </source>
</evidence>
<evidence type="ECO:0000256" key="1">
    <source>
        <dbReference type="ARBA" id="ARBA00012513"/>
    </source>
</evidence>
<comment type="catalytic activity">
    <reaction evidence="3">
        <text>L-seryl-[protein] + ATP = O-phospho-L-seryl-[protein] + ADP + H(+)</text>
        <dbReference type="Rhea" id="RHEA:17989"/>
        <dbReference type="Rhea" id="RHEA-COMP:9863"/>
        <dbReference type="Rhea" id="RHEA-COMP:11604"/>
        <dbReference type="ChEBI" id="CHEBI:15378"/>
        <dbReference type="ChEBI" id="CHEBI:29999"/>
        <dbReference type="ChEBI" id="CHEBI:30616"/>
        <dbReference type="ChEBI" id="CHEBI:83421"/>
        <dbReference type="ChEBI" id="CHEBI:456216"/>
        <dbReference type="EC" id="2.7.11.1"/>
    </reaction>
</comment>
<dbReference type="InterPro" id="IPR011009">
    <property type="entry name" value="Kinase-like_dom_sf"/>
</dbReference>
<evidence type="ECO:0000256" key="2">
    <source>
        <dbReference type="ARBA" id="ARBA00047899"/>
    </source>
</evidence>
<name>A0A423WSR9_9PEZI</name>
<dbReference type="InterPro" id="IPR008266">
    <property type="entry name" value="Tyr_kinase_AS"/>
</dbReference>
<dbReference type="Pfam" id="PF17667">
    <property type="entry name" value="Pkinase_fungal"/>
    <property type="match status" value="1"/>
</dbReference>
<dbReference type="PANTHER" id="PTHR38248">
    <property type="entry name" value="FUNK1 6"/>
    <property type="match status" value="1"/>
</dbReference>
<dbReference type="SUPFAM" id="SSF56112">
    <property type="entry name" value="Protein kinase-like (PK-like)"/>
    <property type="match status" value="1"/>
</dbReference>
<evidence type="ECO:0000259" key="5">
    <source>
        <dbReference type="Pfam" id="PF17667"/>
    </source>
</evidence>
<feature type="domain" description="Fungal-type protein kinase" evidence="5">
    <location>
        <begin position="217"/>
        <end position="632"/>
    </location>
</feature>
<feature type="compositionally biased region" description="Polar residues" evidence="4">
    <location>
        <begin position="453"/>
        <end position="486"/>
    </location>
</feature>
<proteinExistence type="predicted"/>
<dbReference type="InterPro" id="IPR040976">
    <property type="entry name" value="Pkinase_fungal"/>
</dbReference>
<comment type="catalytic activity">
    <reaction evidence="2">
        <text>L-threonyl-[protein] + ATP = O-phospho-L-threonyl-[protein] + ADP + H(+)</text>
        <dbReference type="Rhea" id="RHEA:46608"/>
        <dbReference type="Rhea" id="RHEA-COMP:11060"/>
        <dbReference type="Rhea" id="RHEA-COMP:11605"/>
        <dbReference type="ChEBI" id="CHEBI:15378"/>
        <dbReference type="ChEBI" id="CHEBI:30013"/>
        <dbReference type="ChEBI" id="CHEBI:30616"/>
        <dbReference type="ChEBI" id="CHEBI:61977"/>
        <dbReference type="ChEBI" id="CHEBI:456216"/>
        <dbReference type="EC" id="2.7.11.1"/>
    </reaction>
</comment>
<organism evidence="6 7">
    <name type="scientific">Cytospora leucostoma</name>
    <dbReference type="NCBI Taxonomy" id="1230097"/>
    <lineage>
        <taxon>Eukaryota</taxon>
        <taxon>Fungi</taxon>
        <taxon>Dikarya</taxon>
        <taxon>Ascomycota</taxon>
        <taxon>Pezizomycotina</taxon>
        <taxon>Sordariomycetes</taxon>
        <taxon>Sordariomycetidae</taxon>
        <taxon>Diaporthales</taxon>
        <taxon>Cytosporaceae</taxon>
        <taxon>Cytospora</taxon>
    </lineage>
</organism>
<dbReference type="EMBL" id="LKEB01000042">
    <property type="protein sequence ID" value="ROW06356.1"/>
    <property type="molecule type" value="Genomic_DNA"/>
</dbReference>
<reference evidence="6 7" key="1">
    <citation type="submission" date="2015-09" db="EMBL/GenBank/DDBJ databases">
        <title>Host preference determinants of Valsa canker pathogens revealed by comparative genomics.</title>
        <authorList>
            <person name="Yin Z."/>
            <person name="Huang L."/>
        </authorList>
    </citation>
    <scope>NUCLEOTIDE SEQUENCE [LARGE SCALE GENOMIC DNA]</scope>
    <source>
        <strain evidence="6 7">SXYLt</strain>
    </source>
</reference>
<dbReference type="GO" id="GO:0004674">
    <property type="term" value="F:protein serine/threonine kinase activity"/>
    <property type="evidence" value="ECO:0007669"/>
    <property type="project" value="UniProtKB-EC"/>
</dbReference>
<dbReference type="Proteomes" id="UP000285146">
    <property type="component" value="Unassembled WGS sequence"/>
</dbReference>